<keyword evidence="3" id="KW-0804">Transcription</keyword>
<dbReference type="OrthoDB" id="185346at2"/>
<dbReference type="Proteomes" id="UP000295727">
    <property type="component" value="Chromosome 4"/>
</dbReference>
<gene>
    <name evidence="5" type="ORF">E1956_39815</name>
</gene>
<evidence type="ECO:0000256" key="2">
    <source>
        <dbReference type="ARBA" id="ARBA00023125"/>
    </source>
</evidence>
<name>A0A4P7D773_9BURK</name>
<dbReference type="GO" id="GO:0003700">
    <property type="term" value="F:DNA-binding transcription factor activity"/>
    <property type="evidence" value="ECO:0007669"/>
    <property type="project" value="InterPro"/>
</dbReference>
<evidence type="ECO:0000259" key="4">
    <source>
        <dbReference type="PROSITE" id="PS01124"/>
    </source>
</evidence>
<organism evidence="5 6">
    <name type="scientific">Paraburkholderia pallida</name>
    <dbReference type="NCBI Taxonomy" id="2547399"/>
    <lineage>
        <taxon>Bacteria</taxon>
        <taxon>Pseudomonadati</taxon>
        <taxon>Pseudomonadota</taxon>
        <taxon>Betaproteobacteria</taxon>
        <taxon>Burkholderiales</taxon>
        <taxon>Burkholderiaceae</taxon>
        <taxon>Paraburkholderia</taxon>
    </lineage>
</organism>
<dbReference type="InterPro" id="IPR018062">
    <property type="entry name" value="HTH_AraC-typ_CS"/>
</dbReference>
<dbReference type="SMART" id="SM00342">
    <property type="entry name" value="HTH_ARAC"/>
    <property type="match status" value="1"/>
</dbReference>
<dbReference type="PANTHER" id="PTHR46796:SF12">
    <property type="entry name" value="HTH-TYPE DNA-BINDING TRANSCRIPTIONAL ACTIVATOR EUTR"/>
    <property type="match status" value="1"/>
</dbReference>
<dbReference type="InterPro" id="IPR009057">
    <property type="entry name" value="Homeodomain-like_sf"/>
</dbReference>
<keyword evidence="6" id="KW-1185">Reference proteome</keyword>
<reference evidence="5 6" key="1">
    <citation type="submission" date="2019-03" db="EMBL/GenBank/DDBJ databases">
        <title>Paraburkholderia sp. 7MH5, isolated from subtropical forest soil.</title>
        <authorList>
            <person name="Gao Z.-H."/>
            <person name="Qiu L.-H."/>
        </authorList>
    </citation>
    <scope>NUCLEOTIDE SEQUENCE [LARGE SCALE GENOMIC DNA]</scope>
    <source>
        <strain evidence="5 6">7MH5</strain>
    </source>
</reference>
<sequence length="315" mass="35216">MNGHYSAQRFSDADEHAQNLRNFDQTYFQIEKGAFESTLAQFDLDGLNVFSESANRRIVECGQVQAGSVTLAWPVQSVTAPIFQGREVTASSIGFVRGGSDWVLHMPAHTELVGITLSTEEFERLAEPLRLESGGGRQPLFETDGANTSLARFALKSRVDEMKSCAQSLADPEARRALRNDILDSIFDILGESSWSKRCDVTRLTYSEIVKRSQDIALNNTQQPISVLDLCSELRVCRRTLQKSFLQVTGQSPLTYLRSVRLAGVRRLLRSTTPEALTIGDAAARWGFFHLSHFSRDYRNLFGELPSRTPRFGST</sequence>
<feature type="domain" description="HTH araC/xylS-type" evidence="4">
    <location>
        <begin position="211"/>
        <end position="312"/>
    </location>
</feature>
<dbReference type="SUPFAM" id="SSF46689">
    <property type="entry name" value="Homeodomain-like"/>
    <property type="match status" value="1"/>
</dbReference>
<dbReference type="RefSeq" id="WP_134758794.1">
    <property type="nucleotide sequence ID" value="NZ_CP038151.1"/>
</dbReference>
<dbReference type="KEGG" id="ppai:E1956_39815"/>
<dbReference type="PANTHER" id="PTHR46796">
    <property type="entry name" value="HTH-TYPE TRANSCRIPTIONAL ACTIVATOR RHAS-RELATED"/>
    <property type="match status" value="1"/>
</dbReference>
<dbReference type="EMBL" id="CP038151">
    <property type="protein sequence ID" value="QBR03297.1"/>
    <property type="molecule type" value="Genomic_DNA"/>
</dbReference>
<dbReference type="InterPro" id="IPR018060">
    <property type="entry name" value="HTH_AraC"/>
</dbReference>
<dbReference type="InterPro" id="IPR050204">
    <property type="entry name" value="AraC_XylS_family_regulators"/>
</dbReference>
<dbReference type="AlphaFoldDB" id="A0A4P7D773"/>
<proteinExistence type="predicted"/>
<accession>A0A4P7D773</accession>
<evidence type="ECO:0000313" key="5">
    <source>
        <dbReference type="EMBL" id="QBR03297.1"/>
    </source>
</evidence>
<dbReference type="PROSITE" id="PS00041">
    <property type="entry name" value="HTH_ARAC_FAMILY_1"/>
    <property type="match status" value="1"/>
</dbReference>
<dbReference type="GO" id="GO:0043565">
    <property type="term" value="F:sequence-specific DNA binding"/>
    <property type="evidence" value="ECO:0007669"/>
    <property type="project" value="InterPro"/>
</dbReference>
<keyword evidence="2" id="KW-0238">DNA-binding</keyword>
<keyword evidence="1" id="KW-0805">Transcription regulation</keyword>
<evidence type="ECO:0000256" key="3">
    <source>
        <dbReference type="ARBA" id="ARBA00023163"/>
    </source>
</evidence>
<protein>
    <submittedName>
        <fullName evidence="5">Helix-turn-helix domain-containing protein</fullName>
    </submittedName>
</protein>
<evidence type="ECO:0000313" key="6">
    <source>
        <dbReference type="Proteomes" id="UP000295727"/>
    </source>
</evidence>
<dbReference type="Gene3D" id="1.10.10.60">
    <property type="entry name" value="Homeodomain-like"/>
    <property type="match status" value="1"/>
</dbReference>
<dbReference type="Pfam" id="PF12833">
    <property type="entry name" value="HTH_18"/>
    <property type="match status" value="1"/>
</dbReference>
<dbReference type="PROSITE" id="PS01124">
    <property type="entry name" value="HTH_ARAC_FAMILY_2"/>
    <property type="match status" value="1"/>
</dbReference>
<evidence type="ECO:0000256" key="1">
    <source>
        <dbReference type="ARBA" id="ARBA00023015"/>
    </source>
</evidence>